<keyword evidence="4" id="KW-1185">Reference proteome</keyword>
<evidence type="ECO:0000256" key="1">
    <source>
        <dbReference type="SAM" id="MobiDB-lite"/>
    </source>
</evidence>
<keyword evidence="2" id="KW-0732">Signal</keyword>
<feature type="signal peptide" evidence="2">
    <location>
        <begin position="1"/>
        <end position="19"/>
    </location>
</feature>
<feature type="chain" id="PRO_5046529775" description="DUF4148 domain-containing protein" evidence="2">
    <location>
        <begin position="20"/>
        <end position="91"/>
    </location>
</feature>
<accession>A0ABM7VDP9</accession>
<evidence type="ECO:0000313" key="3">
    <source>
        <dbReference type="EMBL" id="BDC98781.1"/>
    </source>
</evidence>
<proteinExistence type="predicted"/>
<gene>
    <name evidence="3" type="ORF">PEPS_10620</name>
</gene>
<reference evidence="3 4" key="1">
    <citation type="submission" date="2021-12" db="EMBL/GenBank/DDBJ databases">
        <title>Genome sequencing of bacteria with rrn-lacking chromosome and rrn-plasmid.</title>
        <authorList>
            <person name="Anda M."/>
            <person name="Iwasaki W."/>
        </authorList>
    </citation>
    <scope>NUCLEOTIDE SEQUENCE [LARGE SCALE GENOMIC DNA]</scope>
    <source>
        <strain evidence="3 4">NBRC 101262</strain>
    </source>
</reference>
<sequence>MKKLAVLAVALGLGFGAQAQEVKSNKNAVAKARIEKMNKSEVAEFTANSKSDKVGRAQAQNQMMIKQHDQENETVTVKKVKSDKTTRKLVK</sequence>
<feature type="region of interest" description="Disordered" evidence="1">
    <location>
        <begin position="65"/>
        <end position="91"/>
    </location>
</feature>
<evidence type="ECO:0000313" key="4">
    <source>
        <dbReference type="Proteomes" id="UP001354989"/>
    </source>
</evidence>
<evidence type="ECO:0008006" key="5">
    <source>
        <dbReference type="Google" id="ProtNLM"/>
    </source>
</evidence>
<dbReference type="EMBL" id="AP025292">
    <property type="protein sequence ID" value="BDC98781.1"/>
    <property type="molecule type" value="Genomic_DNA"/>
</dbReference>
<feature type="compositionally biased region" description="Basic and acidic residues" evidence="1">
    <location>
        <begin position="80"/>
        <end position="91"/>
    </location>
</feature>
<evidence type="ECO:0000256" key="2">
    <source>
        <dbReference type="SAM" id="SignalP"/>
    </source>
</evidence>
<dbReference type="RefSeq" id="WP_338397867.1">
    <property type="nucleotide sequence ID" value="NZ_AP025292.1"/>
</dbReference>
<name>A0ABM7VDP9_9BACT</name>
<organism evidence="3 4">
    <name type="scientific">Persicobacter psychrovividus</name>
    <dbReference type="NCBI Taxonomy" id="387638"/>
    <lineage>
        <taxon>Bacteria</taxon>
        <taxon>Pseudomonadati</taxon>
        <taxon>Bacteroidota</taxon>
        <taxon>Cytophagia</taxon>
        <taxon>Cytophagales</taxon>
        <taxon>Persicobacteraceae</taxon>
        <taxon>Persicobacter</taxon>
    </lineage>
</organism>
<protein>
    <recommendedName>
        <fullName evidence="5">DUF4148 domain-containing protein</fullName>
    </recommendedName>
</protein>
<dbReference type="Proteomes" id="UP001354989">
    <property type="component" value="Chromosome"/>
</dbReference>